<name>A0A1L8CT45_9THEO</name>
<keyword evidence="2" id="KW-1185">Reference proteome</keyword>
<accession>A0A1L8CT45</accession>
<proteinExistence type="predicted"/>
<sequence length="52" mass="5988">MIVVRDGDIVDNSLKFTEVLSYPPVNKMFKIKKVIHKNFGRKKTIVKDLNLG</sequence>
<protein>
    <submittedName>
        <fullName evidence="1">Uncharacterized protein</fullName>
    </submittedName>
</protein>
<dbReference type="Proteomes" id="UP000187485">
    <property type="component" value="Unassembled WGS sequence"/>
</dbReference>
<dbReference type="STRING" id="870242.cpu_06060"/>
<comment type="caution">
    <text evidence="1">The sequence shown here is derived from an EMBL/GenBank/DDBJ whole genome shotgun (WGS) entry which is preliminary data.</text>
</comment>
<reference evidence="2" key="1">
    <citation type="submission" date="2016-12" db="EMBL/GenBank/DDBJ databases">
        <title>Draft Genome Sequences od Carboxydothermus pertinax and islandicus, Hydrogenogenic Carboxydotrophic Bacteria.</title>
        <authorList>
            <person name="Fukuyama Y."/>
            <person name="Ohmae K."/>
            <person name="Yoneda Y."/>
            <person name="Yoshida T."/>
            <person name="Sako Y."/>
        </authorList>
    </citation>
    <scope>NUCLEOTIDE SEQUENCE [LARGE SCALE GENOMIC DNA]</scope>
    <source>
        <strain evidence="2">Ug1</strain>
    </source>
</reference>
<organism evidence="1 2">
    <name type="scientific">Carboxydothermus pertinax</name>
    <dbReference type="NCBI Taxonomy" id="870242"/>
    <lineage>
        <taxon>Bacteria</taxon>
        <taxon>Bacillati</taxon>
        <taxon>Bacillota</taxon>
        <taxon>Clostridia</taxon>
        <taxon>Thermoanaerobacterales</taxon>
        <taxon>Thermoanaerobacteraceae</taxon>
        <taxon>Carboxydothermus</taxon>
    </lineage>
</organism>
<evidence type="ECO:0000313" key="1">
    <source>
        <dbReference type="EMBL" id="GAV22096.1"/>
    </source>
</evidence>
<dbReference type="EMBL" id="BDJK01000009">
    <property type="protein sequence ID" value="GAV22096.1"/>
    <property type="molecule type" value="Genomic_DNA"/>
</dbReference>
<dbReference type="AlphaFoldDB" id="A0A1L8CT45"/>
<gene>
    <name evidence="1" type="ORF">cpu_06060</name>
</gene>
<evidence type="ECO:0000313" key="2">
    <source>
        <dbReference type="Proteomes" id="UP000187485"/>
    </source>
</evidence>